<dbReference type="Pfam" id="PF06050">
    <property type="entry name" value="HGD-D"/>
    <property type="match status" value="1"/>
</dbReference>
<keyword evidence="2" id="KW-1185">Reference proteome</keyword>
<name>A0ABT5TEV4_9RHOB</name>
<evidence type="ECO:0000313" key="2">
    <source>
        <dbReference type="Proteomes" id="UP001431784"/>
    </source>
</evidence>
<dbReference type="EMBL" id="JAQZSM010000018">
    <property type="protein sequence ID" value="MDD7972707.1"/>
    <property type="molecule type" value="Genomic_DNA"/>
</dbReference>
<protein>
    <submittedName>
        <fullName evidence="1">2-hydroxyacyl-CoA dehydratase family protein</fullName>
    </submittedName>
</protein>
<accession>A0ABT5TEV4</accession>
<gene>
    <name evidence="1" type="ORF">PUT78_16535</name>
</gene>
<dbReference type="InterPro" id="IPR010327">
    <property type="entry name" value="FldB/FldC_alpha/beta"/>
</dbReference>
<dbReference type="RefSeq" id="WP_274353384.1">
    <property type="nucleotide sequence ID" value="NZ_JAQZSM010000018.1"/>
</dbReference>
<evidence type="ECO:0000313" key="1">
    <source>
        <dbReference type="EMBL" id="MDD7972707.1"/>
    </source>
</evidence>
<proteinExistence type="predicted"/>
<sequence length="367" mass="39940">MTSQTAANRLENAFALRSTELPTDMIGIFGEGFPEALLRAAGARLTCLHVAPIDDDSNAGQAVSDCIEPFVDHAVQCFLHRFAMDSFRNLQAIIFCRDDTAALVAYQYASELRRLGLAPATPQLILWNLVHAPHAHDFNMLQMKKLWQYLDLAPPVDSALAATLTDERARANALAELSDGTGRIPASTAIKWRIAGRNMDGREHAQLISAALATAPRPVGQSLRLGLIGAPITAVDLYQTIEQHGHIVCDLQPIAAAWPVPLPEIPGIAAFLQAAASDPACARIVPPDRHTEMLLRRLTAANCDAVICQLQPHDDVFGWDVPQISDYLHANETPFINLGFIDPAPDDTELTRIGALLAHELRQRGLT</sequence>
<dbReference type="Gene3D" id="3.40.50.11900">
    <property type="match status" value="1"/>
</dbReference>
<comment type="caution">
    <text evidence="1">The sequence shown here is derived from an EMBL/GenBank/DDBJ whole genome shotgun (WGS) entry which is preliminary data.</text>
</comment>
<dbReference type="Proteomes" id="UP001431784">
    <property type="component" value="Unassembled WGS sequence"/>
</dbReference>
<organism evidence="1 2">
    <name type="scientific">Roseinatronobacter alkalisoli</name>
    <dbReference type="NCBI Taxonomy" id="3028235"/>
    <lineage>
        <taxon>Bacteria</taxon>
        <taxon>Pseudomonadati</taxon>
        <taxon>Pseudomonadota</taxon>
        <taxon>Alphaproteobacteria</taxon>
        <taxon>Rhodobacterales</taxon>
        <taxon>Paracoccaceae</taxon>
        <taxon>Roseinatronobacter</taxon>
    </lineage>
</organism>
<reference evidence="1" key="1">
    <citation type="submission" date="2023-02" db="EMBL/GenBank/DDBJ databases">
        <title>Description of Roseinatronobacter alkalisoli sp. nov., an alkaliphilic bacerium isolated from soda soil.</title>
        <authorList>
            <person name="Wei W."/>
        </authorList>
    </citation>
    <scope>NUCLEOTIDE SEQUENCE</scope>
    <source>
        <strain evidence="1">HJB301</strain>
    </source>
</reference>